<evidence type="ECO:0000313" key="4">
    <source>
        <dbReference type="Proteomes" id="UP000075260"/>
    </source>
</evidence>
<dbReference type="AlphaFoldDB" id="A0A150QRT6"/>
<evidence type="ECO:0000256" key="2">
    <source>
        <dbReference type="SAM" id="SignalP"/>
    </source>
</evidence>
<reference evidence="3 4" key="1">
    <citation type="submission" date="2014-02" db="EMBL/GenBank/DDBJ databases">
        <title>The small core and large imbalanced accessory genome model reveals a collaborative survival strategy of Sorangium cellulosum strains in nature.</title>
        <authorList>
            <person name="Han K."/>
            <person name="Peng R."/>
            <person name="Blom J."/>
            <person name="Li Y.-Z."/>
        </authorList>
    </citation>
    <scope>NUCLEOTIDE SEQUENCE [LARGE SCALE GENOMIC DNA]</scope>
    <source>
        <strain evidence="3 4">So0008-312</strain>
    </source>
</reference>
<dbReference type="PROSITE" id="PS51257">
    <property type="entry name" value="PROKAR_LIPOPROTEIN"/>
    <property type="match status" value="1"/>
</dbReference>
<comment type="caution">
    <text evidence="3">The sequence shown here is derived from an EMBL/GenBank/DDBJ whole genome shotgun (WGS) entry which is preliminary data.</text>
</comment>
<dbReference type="RefSeq" id="WP_061607474.1">
    <property type="nucleotide sequence ID" value="NZ_JEMA01000381.1"/>
</dbReference>
<name>A0A150QRT6_SORCE</name>
<sequence>MGFQFKHDAVVLVGFIAVATAATSGCAADEMGNGALGGYTEDEFPDSACVPSKNIEGVDPACGVWVDARAGDDGNAGIPSAPLQTIAKALELAWHQGKRVYLCAQEFEESVLVPGGIEIYGGLHCNDKWRWNGEAEKTTITAPEGETPLSFHGGNGAVVLEDLHVIARSILPSHTELAGRSSIALNTSGIPLYIRRSTIEAGDGAPGAPGDAFVNDAAESGKSGNFGNAACTSATVLGGTPVSNTCGTPDDRSDDSRGGTGGTGGIASGNDGTNGVPGESMNGGKGEAASRSCTAGGDGEDGANGVPGAGAIGFGWLFLDGYTGPPAGNGAPGKPGQGGGGGGGGKGGMGALMCPFANSAGGAGGGSGGAGGCGGLGGLGGGAGGASIAVFAGSATAHFDDVVLKTGRGGDGGDGGKGQEGGEGGPGGSGGILGKASELSSACAGGHGGKGGNGGNGGGGLGGHSIAVAFAVRVPDLKNTTIELGEAGVGGLGGGTAYNGGDGVTAEIYDIEQDIGQ</sequence>
<dbReference type="PRINTS" id="PR01228">
    <property type="entry name" value="EGGSHELL"/>
</dbReference>
<feature type="chain" id="PRO_5007567021" evidence="2">
    <location>
        <begin position="28"/>
        <end position="517"/>
    </location>
</feature>
<evidence type="ECO:0000256" key="1">
    <source>
        <dbReference type="SAM" id="MobiDB-lite"/>
    </source>
</evidence>
<organism evidence="3 4">
    <name type="scientific">Sorangium cellulosum</name>
    <name type="common">Polyangium cellulosum</name>
    <dbReference type="NCBI Taxonomy" id="56"/>
    <lineage>
        <taxon>Bacteria</taxon>
        <taxon>Pseudomonadati</taxon>
        <taxon>Myxococcota</taxon>
        <taxon>Polyangia</taxon>
        <taxon>Polyangiales</taxon>
        <taxon>Polyangiaceae</taxon>
        <taxon>Sorangium</taxon>
    </lineage>
</organism>
<accession>A0A150QRT6</accession>
<dbReference type="EMBL" id="JEMA01000381">
    <property type="protein sequence ID" value="KYF70680.1"/>
    <property type="molecule type" value="Genomic_DNA"/>
</dbReference>
<dbReference type="Proteomes" id="UP000075260">
    <property type="component" value="Unassembled WGS sequence"/>
</dbReference>
<proteinExistence type="predicted"/>
<feature type="region of interest" description="Disordered" evidence="1">
    <location>
        <begin position="238"/>
        <end position="301"/>
    </location>
</feature>
<protein>
    <submittedName>
        <fullName evidence="3">PGRS family protein</fullName>
    </submittedName>
</protein>
<feature type="region of interest" description="Disordered" evidence="1">
    <location>
        <begin position="406"/>
        <end position="431"/>
    </location>
</feature>
<gene>
    <name evidence="3" type="ORF">BE15_45805</name>
</gene>
<feature type="signal peptide" evidence="2">
    <location>
        <begin position="1"/>
        <end position="27"/>
    </location>
</feature>
<evidence type="ECO:0000313" key="3">
    <source>
        <dbReference type="EMBL" id="KYF70680.1"/>
    </source>
</evidence>
<dbReference type="OrthoDB" id="5526119at2"/>
<keyword evidence="2" id="KW-0732">Signal</keyword>
<feature type="compositionally biased region" description="Gly residues" evidence="1">
    <location>
        <begin position="258"/>
        <end position="267"/>
    </location>
</feature>
<feature type="compositionally biased region" description="Gly residues" evidence="1">
    <location>
        <begin position="407"/>
        <end position="431"/>
    </location>
</feature>